<evidence type="ECO:0000256" key="2">
    <source>
        <dbReference type="ARBA" id="ARBA00009137"/>
    </source>
</evidence>
<evidence type="ECO:0000256" key="5">
    <source>
        <dbReference type="ARBA" id="ARBA00022519"/>
    </source>
</evidence>
<keyword evidence="9 13" id="KW-1133">Transmembrane helix</keyword>
<evidence type="ECO:0000256" key="9">
    <source>
        <dbReference type="ARBA" id="ARBA00022989"/>
    </source>
</evidence>
<feature type="transmembrane region" description="Helical" evidence="13">
    <location>
        <begin position="330"/>
        <end position="348"/>
    </location>
</feature>
<feature type="binding site" evidence="12">
    <location>
        <position position="219"/>
    </location>
    <ligand>
        <name>K(+)</name>
        <dbReference type="ChEBI" id="CHEBI:29103"/>
    </ligand>
</feature>
<dbReference type="InterPro" id="IPR004772">
    <property type="entry name" value="TrkH"/>
</dbReference>
<keyword evidence="6" id="KW-0633">Potassium transport</keyword>
<feature type="transmembrane region" description="Helical" evidence="13">
    <location>
        <begin position="182"/>
        <end position="201"/>
    </location>
</feature>
<comment type="subcellular location">
    <subcellularLocation>
        <location evidence="1">Cell inner membrane</location>
        <topology evidence="1">Multi-pass membrane protein</topology>
    </subcellularLocation>
</comment>
<keyword evidence="7 13" id="KW-0812">Transmembrane</keyword>
<dbReference type="PANTHER" id="PTHR32024:SF2">
    <property type="entry name" value="TRK SYSTEM POTASSIUM UPTAKE PROTEIN TRKG-RELATED"/>
    <property type="match status" value="1"/>
</dbReference>
<keyword evidence="10" id="KW-0406">Ion transport</keyword>
<evidence type="ECO:0000256" key="11">
    <source>
        <dbReference type="ARBA" id="ARBA00023136"/>
    </source>
</evidence>
<feature type="binding site" evidence="12">
    <location>
        <position position="313"/>
    </location>
    <ligand>
        <name>K(+)</name>
        <dbReference type="ChEBI" id="CHEBI:29103"/>
    </ligand>
</feature>
<evidence type="ECO:0000256" key="10">
    <source>
        <dbReference type="ARBA" id="ARBA00023065"/>
    </source>
</evidence>
<evidence type="ECO:0000256" key="13">
    <source>
        <dbReference type="SAM" id="Phobius"/>
    </source>
</evidence>
<dbReference type="EMBL" id="JAJEPS010000018">
    <property type="protein sequence ID" value="MCC2127297.1"/>
    <property type="molecule type" value="Genomic_DNA"/>
</dbReference>
<evidence type="ECO:0000256" key="1">
    <source>
        <dbReference type="ARBA" id="ARBA00004429"/>
    </source>
</evidence>
<feature type="binding site" evidence="12">
    <location>
        <position position="429"/>
    </location>
    <ligand>
        <name>K(+)</name>
        <dbReference type="ChEBI" id="CHEBI:29103"/>
    </ligand>
</feature>
<feature type="transmembrane region" description="Helical" evidence="13">
    <location>
        <begin position="37"/>
        <end position="55"/>
    </location>
</feature>
<keyword evidence="4" id="KW-1003">Cell membrane</keyword>
<dbReference type="GO" id="GO:0005886">
    <property type="term" value="C:plasma membrane"/>
    <property type="evidence" value="ECO:0007669"/>
    <property type="project" value="UniProtKB-SubCell"/>
</dbReference>
<keyword evidence="5" id="KW-0997">Cell inner membrane</keyword>
<dbReference type="Proteomes" id="UP001198220">
    <property type="component" value="Unassembled WGS sequence"/>
</dbReference>
<evidence type="ECO:0000313" key="15">
    <source>
        <dbReference type="Proteomes" id="UP001198220"/>
    </source>
</evidence>
<proteinExistence type="inferred from homology"/>
<feature type="binding site" evidence="12">
    <location>
        <position position="110"/>
    </location>
    <ligand>
        <name>K(+)</name>
        <dbReference type="ChEBI" id="CHEBI:29103"/>
    </ligand>
</feature>
<protein>
    <submittedName>
        <fullName evidence="14">TrkH family potassium uptake protein</fullName>
    </submittedName>
</protein>
<evidence type="ECO:0000313" key="14">
    <source>
        <dbReference type="EMBL" id="MCC2127297.1"/>
    </source>
</evidence>
<keyword evidence="12" id="KW-0479">Metal-binding</keyword>
<feature type="transmembrane region" description="Helical" evidence="13">
    <location>
        <begin position="67"/>
        <end position="90"/>
    </location>
</feature>
<dbReference type="RefSeq" id="WP_308459983.1">
    <property type="nucleotide sequence ID" value="NZ_JAJEPS010000018.1"/>
</dbReference>
<feature type="transmembrane region" description="Helical" evidence="13">
    <location>
        <begin position="132"/>
        <end position="151"/>
    </location>
</feature>
<organism evidence="14 15">
    <name type="scientific">Hominiventricola filiformis</name>
    <dbReference type="NCBI Taxonomy" id="2885352"/>
    <lineage>
        <taxon>Bacteria</taxon>
        <taxon>Bacillati</taxon>
        <taxon>Bacillota</taxon>
        <taxon>Clostridia</taxon>
        <taxon>Lachnospirales</taxon>
        <taxon>Lachnospiraceae</taxon>
        <taxon>Hominiventricola</taxon>
    </lineage>
</organism>
<feature type="binding site" evidence="12">
    <location>
        <position position="312"/>
    </location>
    <ligand>
        <name>K(+)</name>
        <dbReference type="ChEBI" id="CHEBI:29103"/>
    </ligand>
</feature>
<dbReference type="AlphaFoldDB" id="A0AAE3DC26"/>
<keyword evidence="11 13" id="KW-0472">Membrane</keyword>
<evidence type="ECO:0000256" key="4">
    <source>
        <dbReference type="ARBA" id="ARBA00022475"/>
    </source>
</evidence>
<evidence type="ECO:0000256" key="12">
    <source>
        <dbReference type="PIRSR" id="PIRSR006247-1"/>
    </source>
</evidence>
<keyword evidence="15" id="KW-1185">Reference proteome</keyword>
<feature type="transmembrane region" description="Helical" evidence="13">
    <location>
        <begin position="452"/>
        <end position="476"/>
    </location>
</feature>
<evidence type="ECO:0000256" key="8">
    <source>
        <dbReference type="ARBA" id="ARBA00022958"/>
    </source>
</evidence>
<comment type="similarity">
    <text evidence="2">Belongs to the TrkH potassium transport family.</text>
</comment>
<dbReference type="GO" id="GO:0015379">
    <property type="term" value="F:potassium:chloride symporter activity"/>
    <property type="evidence" value="ECO:0007669"/>
    <property type="project" value="InterPro"/>
</dbReference>
<dbReference type="Pfam" id="PF02386">
    <property type="entry name" value="TrkH"/>
    <property type="match status" value="1"/>
</dbReference>
<reference evidence="14 15" key="1">
    <citation type="submission" date="2021-10" db="EMBL/GenBank/DDBJ databases">
        <title>Anaerobic single-cell dispensing facilitates the cultivation of human gut bacteria.</title>
        <authorList>
            <person name="Afrizal A."/>
        </authorList>
    </citation>
    <scope>NUCLEOTIDE SEQUENCE [LARGE SCALE GENOMIC DNA]</scope>
    <source>
        <strain evidence="14 15">CLA-AA-H276</strain>
    </source>
</reference>
<dbReference type="InterPro" id="IPR003445">
    <property type="entry name" value="Cat_transpt"/>
</dbReference>
<feature type="transmembrane region" description="Helical" evidence="13">
    <location>
        <begin position="391"/>
        <end position="411"/>
    </location>
</feature>
<evidence type="ECO:0000256" key="3">
    <source>
        <dbReference type="ARBA" id="ARBA00022448"/>
    </source>
</evidence>
<evidence type="ECO:0000256" key="7">
    <source>
        <dbReference type="ARBA" id="ARBA00022692"/>
    </source>
</evidence>
<keyword evidence="8 12" id="KW-0630">Potassium</keyword>
<dbReference type="PIRSF" id="PIRSF006247">
    <property type="entry name" value="TrkH"/>
    <property type="match status" value="1"/>
</dbReference>
<sequence length="482" mass="52663">MNKKMIRYIVGSIIMLEAVFLMLPALTAVIYQELHCILVFLGSAVFCLAAGALLRGKKPENTTIFSAEGYVSVAFCWVALSLCGAIPLYFSGSFPNPVDALFEIVSGFTTTGSSVLLDVESVHRAVLIWRSFSHWVGGMGVLVFMLALLPMGGASSMHLMRAESPGPSVGKLVPKVRSTAKILYEIYSFLTIVLMILLVISGCPVFDSINLAFATAGTGGFAVLNSSAADYNAATQWILTIFMILFGVNFNVYFLFYVKKWKDGLRCEEARAYLGIILGSVALISFNIYHLVRNVELTVRQAAFQVASIITTTGFGSADFDQWPEFSKCIMVLLMFIGACAGSTGGGIKVSRICIMAKSVMKEVAYIMHPRNIRKIRFEGKAVEHEVQRSINVFMISYLGIFVASVLLISLDNLDGITNFTAVAATLNNIGPGLSLVGPTCNFSMYSNFAKLVLVFDMLAGRLEIFPMLVPAVYLLRKKQLR</sequence>
<feature type="binding site" evidence="12">
    <location>
        <position position="111"/>
    </location>
    <ligand>
        <name>K(+)</name>
        <dbReference type="ChEBI" id="CHEBI:29103"/>
    </ligand>
</feature>
<gene>
    <name evidence="14" type="ORF">LKD36_14120</name>
</gene>
<name>A0AAE3DC26_9FIRM</name>
<feature type="transmembrane region" description="Helical" evidence="13">
    <location>
        <begin position="237"/>
        <end position="258"/>
    </location>
</feature>
<feature type="transmembrane region" description="Helical" evidence="13">
    <location>
        <begin position="7"/>
        <end position="31"/>
    </location>
</feature>
<dbReference type="PANTHER" id="PTHR32024">
    <property type="entry name" value="TRK SYSTEM POTASSIUM UPTAKE PROTEIN TRKG-RELATED"/>
    <property type="match status" value="1"/>
</dbReference>
<accession>A0AAE3DC26</accession>
<keyword evidence="3" id="KW-0813">Transport</keyword>
<comment type="caution">
    <text evidence="14">The sequence shown here is derived from an EMBL/GenBank/DDBJ whole genome shotgun (WGS) entry which is preliminary data.</text>
</comment>
<dbReference type="GO" id="GO:0046872">
    <property type="term" value="F:metal ion binding"/>
    <property type="evidence" value="ECO:0007669"/>
    <property type="project" value="UniProtKB-KW"/>
</dbReference>
<feature type="transmembrane region" description="Helical" evidence="13">
    <location>
        <begin position="270"/>
        <end position="292"/>
    </location>
</feature>
<evidence type="ECO:0000256" key="6">
    <source>
        <dbReference type="ARBA" id="ARBA00022538"/>
    </source>
</evidence>